<evidence type="ECO:0000256" key="1">
    <source>
        <dbReference type="ARBA" id="ARBA00006464"/>
    </source>
</evidence>
<comment type="similarity">
    <text evidence="1">Belongs to the bacterial sugar transferase family.</text>
</comment>
<sequence length="206" mass="23713">MKCLFDRLVAFILLIVLSPLLLLLSILIRCKLGAPVLFVQERPGRYGKPFFIYKFRTMTNQCDASGQLLPDEQRLTPFGMMLRKYSLDELPQLWNVLRGDLSLVGPRPLLMEYLPLYTPRQMKRHEVLPGITGWAQVNGRNALTWEQKFELDIWYVENHNFWLDLKILLLTIKRVLQKTGISHEGCVTMEKFTGSKTGGACQEGNA</sequence>
<organism evidence="3 4">
    <name type="scientific">Brevibacillus gelatini</name>
    <dbReference type="NCBI Taxonomy" id="1655277"/>
    <lineage>
        <taxon>Bacteria</taxon>
        <taxon>Bacillati</taxon>
        <taxon>Bacillota</taxon>
        <taxon>Bacilli</taxon>
        <taxon>Bacillales</taxon>
        <taxon>Paenibacillaceae</taxon>
        <taxon>Brevibacillus</taxon>
    </lineage>
</organism>
<dbReference type="PANTHER" id="PTHR30576">
    <property type="entry name" value="COLANIC BIOSYNTHESIS UDP-GLUCOSE LIPID CARRIER TRANSFERASE"/>
    <property type="match status" value="1"/>
</dbReference>
<evidence type="ECO:0000259" key="2">
    <source>
        <dbReference type="Pfam" id="PF02397"/>
    </source>
</evidence>
<dbReference type="GO" id="GO:0016780">
    <property type="term" value="F:phosphotransferase activity, for other substituted phosphate groups"/>
    <property type="evidence" value="ECO:0007669"/>
    <property type="project" value="TreeGrafter"/>
</dbReference>
<dbReference type="Proteomes" id="UP000268829">
    <property type="component" value="Unassembled WGS sequence"/>
</dbReference>
<dbReference type="AlphaFoldDB" id="A0A3M8AXU8"/>
<accession>A0A3M8AXU8</accession>
<keyword evidence="4" id="KW-1185">Reference proteome</keyword>
<feature type="domain" description="Bacterial sugar transferase" evidence="2">
    <location>
        <begin position="2"/>
        <end position="176"/>
    </location>
</feature>
<comment type="caution">
    <text evidence="3">The sequence shown here is derived from an EMBL/GenBank/DDBJ whole genome shotgun (WGS) entry which is preliminary data.</text>
</comment>
<gene>
    <name evidence="3" type="ORF">EDM57_13760</name>
</gene>
<reference evidence="3 4" key="1">
    <citation type="submission" date="2018-10" db="EMBL/GenBank/DDBJ databases">
        <title>Phylogenomics of Brevibacillus.</title>
        <authorList>
            <person name="Dunlap C."/>
        </authorList>
    </citation>
    <scope>NUCLEOTIDE SEQUENCE [LARGE SCALE GENOMIC DNA]</scope>
    <source>
        <strain evidence="3 4">DSM 100115</strain>
    </source>
</reference>
<name>A0A3M8AXU8_9BACL</name>
<dbReference type="Pfam" id="PF02397">
    <property type="entry name" value="Bac_transf"/>
    <property type="match status" value="1"/>
</dbReference>
<dbReference type="PANTHER" id="PTHR30576:SF8">
    <property type="entry name" value="UNDECAPRENYL-PHOSPHATE GALACTOSE PHOSPHOTRANSFERASE"/>
    <property type="match status" value="1"/>
</dbReference>
<proteinExistence type="inferred from homology"/>
<protein>
    <submittedName>
        <fullName evidence="3">Sugar transferase</fullName>
    </submittedName>
</protein>
<dbReference type="EMBL" id="RHHS01000032">
    <property type="protein sequence ID" value="RNB55813.1"/>
    <property type="molecule type" value="Genomic_DNA"/>
</dbReference>
<evidence type="ECO:0000313" key="4">
    <source>
        <dbReference type="Proteomes" id="UP000268829"/>
    </source>
</evidence>
<dbReference type="InterPro" id="IPR003362">
    <property type="entry name" value="Bact_transf"/>
</dbReference>
<dbReference type="RefSeq" id="WP_122905306.1">
    <property type="nucleotide sequence ID" value="NZ_RHHS01000032.1"/>
</dbReference>
<dbReference type="OrthoDB" id="9808602at2"/>
<evidence type="ECO:0000313" key="3">
    <source>
        <dbReference type="EMBL" id="RNB55813.1"/>
    </source>
</evidence>
<keyword evidence="3" id="KW-0808">Transferase</keyword>